<organism evidence="1 2">
    <name type="scientific">Rhizobium fredii</name>
    <name type="common">Sinorhizobium fredii</name>
    <dbReference type="NCBI Taxonomy" id="380"/>
    <lineage>
        <taxon>Bacteria</taxon>
        <taxon>Pseudomonadati</taxon>
        <taxon>Pseudomonadota</taxon>
        <taxon>Alphaproteobacteria</taxon>
        <taxon>Hyphomicrobiales</taxon>
        <taxon>Rhizobiaceae</taxon>
        <taxon>Sinorhizobium/Ensifer group</taxon>
        <taxon>Sinorhizobium</taxon>
    </lineage>
</organism>
<comment type="caution">
    <text evidence="1">The sequence shown here is derived from an EMBL/GenBank/DDBJ whole genome shotgun (WGS) entry which is preliminary data.</text>
</comment>
<sequence length="270" mass="29947">MNFEQNIQARFKTEWLNNGRLLPYHLTLSGAFEIAGKITKKRNELKAKGTLSDKGLDEAMREFVTKECIPDLARSRCKLEASAEAVTAKRQALTIPKPDKGDVAGALLRQELRAHLRSMAPGDRAALLMRNPDPATIAAVFEAPNHLSGIDDQLRTKLEADIVAASHPEKLKEIEVERECINLADIAINHAVDNIRKATGYEHSNGKAFDEFMSKASAPIEAEFAKKGMPAARNVEDMVELYKAMNKQDQNDFIARWVSGELDPVQQQAA</sequence>
<dbReference type="RefSeq" id="WP_060563271.1">
    <property type="nucleotide sequence ID" value="NZ_BJNI01000005.1"/>
</dbReference>
<protein>
    <submittedName>
        <fullName evidence="1">Uncharacterized protein</fullName>
    </submittedName>
</protein>
<evidence type="ECO:0000313" key="1">
    <source>
        <dbReference type="EMBL" id="MQX08649.1"/>
    </source>
</evidence>
<dbReference type="AlphaFoldDB" id="A0A844A6A1"/>
<reference evidence="1 2" key="1">
    <citation type="journal article" date="2013" name="Genome Biol.">
        <title>Comparative genomics of the core and accessory genomes of 48 Sinorhizobium strains comprising five genospecies.</title>
        <authorList>
            <person name="Sugawara M."/>
            <person name="Epstein B."/>
            <person name="Badgley B.D."/>
            <person name="Unno T."/>
            <person name="Xu L."/>
            <person name="Reese J."/>
            <person name="Gyaneshwar P."/>
            <person name="Denny R."/>
            <person name="Mudge J."/>
            <person name="Bharti A.K."/>
            <person name="Farmer A.D."/>
            <person name="May G.D."/>
            <person name="Woodward J.E."/>
            <person name="Medigue C."/>
            <person name="Vallenet D."/>
            <person name="Lajus A."/>
            <person name="Rouy Z."/>
            <person name="Martinez-Vaz B."/>
            <person name="Tiffin P."/>
            <person name="Young N.D."/>
            <person name="Sadowsky M.J."/>
        </authorList>
    </citation>
    <scope>NUCLEOTIDE SEQUENCE [LARGE SCALE GENOMIC DNA]</scope>
    <source>
        <strain evidence="1 2">USDA205</strain>
    </source>
</reference>
<dbReference type="EMBL" id="WISZ01000084">
    <property type="protein sequence ID" value="MQX08649.1"/>
    <property type="molecule type" value="Genomic_DNA"/>
</dbReference>
<name>A0A844A6A1_RHIFR</name>
<accession>A0A844A6A1</accession>
<proteinExistence type="predicted"/>
<evidence type="ECO:0000313" key="2">
    <source>
        <dbReference type="Proteomes" id="UP000466694"/>
    </source>
</evidence>
<gene>
    <name evidence="1" type="ORF">GHK48_10210</name>
</gene>
<dbReference type="Proteomes" id="UP000466694">
    <property type="component" value="Unassembled WGS sequence"/>
</dbReference>